<name>A0ABR3MKV6_9TELE</name>
<proteinExistence type="predicted"/>
<keyword evidence="2" id="KW-1185">Reference proteome</keyword>
<gene>
    <name evidence="1" type="ORF">QQF64_003286</name>
</gene>
<dbReference type="PANTHER" id="PTHR31025">
    <property type="entry name" value="SI:CH211-196P9.1-RELATED"/>
    <property type="match status" value="1"/>
</dbReference>
<dbReference type="EMBL" id="JAYMGO010000011">
    <property type="protein sequence ID" value="KAL1265259.1"/>
    <property type="molecule type" value="Genomic_DNA"/>
</dbReference>
<dbReference type="PANTHER" id="PTHR31025:SF19">
    <property type="entry name" value="SI:CH73-42K18.1-RELATED"/>
    <property type="match status" value="1"/>
</dbReference>
<reference evidence="1 2" key="1">
    <citation type="submission" date="2023-09" db="EMBL/GenBank/DDBJ databases">
        <authorList>
            <person name="Wang M."/>
        </authorList>
    </citation>
    <scope>NUCLEOTIDE SEQUENCE [LARGE SCALE GENOMIC DNA]</scope>
    <source>
        <strain evidence="1">GT-2023</strain>
        <tissue evidence="1">Liver</tissue>
    </source>
</reference>
<evidence type="ECO:0000313" key="2">
    <source>
        <dbReference type="Proteomes" id="UP001558613"/>
    </source>
</evidence>
<sequence length="274" mass="31546">MSGKKKRIRHGLEFSSRDACKNSSFSSASQSVIFNARLYFHSISRMQHLMDSTFALRRKEIVCNELPVNEILERWPALKLESQICAEFHRVTNVNLKNRFFAQLDQHTLQSLFRKKASRTGKASELLDQLFKIYDLQDQVDVHVRRAAVLRALPSYMHESDVSFFKMWDVEQSDEPDINDVPLGLLLSNQTSSDACFFCPERIAVLIEDNIVIESSTLADAFIILFALTYILHLNYPKQLLNTFDFVQKVLMGLEDGKLRPRVMSLKNDLLAVL</sequence>
<accession>A0ABR3MKV6</accession>
<protein>
    <submittedName>
        <fullName evidence="1">Uncharacterized protein</fullName>
    </submittedName>
</protein>
<organism evidence="1 2">
    <name type="scientific">Cirrhinus molitorella</name>
    <name type="common">mud carp</name>
    <dbReference type="NCBI Taxonomy" id="172907"/>
    <lineage>
        <taxon>Eukaryota</taxon>
        <taxon>Metazoa</taxon>
        <taxon>Chordata</taxon>
        <taxon>Craniata</taxon>
        <taxon>Vertebrata</taxon>
        <taxon>Euteleostomi</taxon>
        <taxon>Actinopterygii</taxon>
        <taxon>Neopterygii</taxon>
        <taxon>Teleostei</taxon>
        <taxon>Ostariophysi</taxon>
        <taxon>Cypriniformes</taxon>
        <taxon>Cyprinidae</taxon>
        <taxon>Labeoninae</taxon>
        <taxon>Labeonini</taxon>
        <taxon>Cirrhinus</taxon>
    </lineage>
</organism>
<evidence type="ECO:0000313" key="1">
    <source>
        <dbReference type="EMBL" id="KAL1265259.1"/>
    </source>
</evidence>
<comment type="caution">
    <text evidence="1">The sequence shown here is derived from an EMBL/GenBank/DDBJ whole genome shotgun (WGS) entry which is preliminary data.</text>
</comment>
<dbReference type="Proteomes" id="UP001558613">
    <property type="component" value="Unassembled WGS sequence"/>
</dbReference>